<sequence>MWMKANNFFNMTKILLIIIACVSLPIYASWQDTVDYVGETFNVSVSKENYLNESTSDDLTYTLYGSHDFNETWRVFGQVDTDNFWEIGAGYSFIFSDFVYNEVTVTAGGNTDDVDVYSAGLFSALSLGELILFTDFSTQYIDRVLERPLSRLEVINFEKTFGGYHEMNEWLSLSLSYTHKSTLYKKLSIDTASKWGTVYGDKSYTHYVSPGVTFSLMGVKPTVSYNYYFDDNKSNSLDFTLTFDF</sequence>
<reference evidence="1 2" key="1">
    <citation type="submission" date="2018-03" db="EMBL/GenBank/DDBJ databases">
        <title>Whole genome sequencing of Histamine producing bacteria.</title>
        <authorList>
            <person name="Butler K."/>
        </authorList>
    </citation>
    <scope>NUCLEOTIDE SEQUENCE [LARGE SCALE GENOMIC DNA]</scope>
    <source>
        <strain evidence="1 2">JCM 13586</strain>
    </source>
</reference>
<organism evidence="1 2">
    <name type="scientific">Photobacterium lutimaris</name>
    <dbReference type="NCBI Taxonomy" id="388278"/>
    <lineage>
        <taxon>Bacteria</taxon>
        <taxon>Pseudomonadati</taxon>
        <taxon>Pseudomonadota</taxon>
        <taxon>Gammaproteobacteria</taxon>
        <taxon>Vibrionales</taxon>
        <taxon>Vibrionaceae</taxon>
        <taxon>Photobacterium</taxon>
    </lineage>
</organism>
<dbReference type="RefSeq" id="WP_133638239.1">
    <property type="nucleotide sequence ID" value="NZ_PYMH01000001.1"/>
</dbReference>
<keyword evidence="2" id="KW-1185">Reference proteome</keyword>
<protein>
    <recommendedName>
        <fullName evidence="3">DUF481 domain-containing protein</fullName>
    </recommendedName>
</protein>
<evidence type="ECO:0000313" key="1">
    <source>
        <dbReference type="EMBL" id="PSU36344.1"/>
    </source>
</evidence>
<accession>A0A2T3J4X9</accession>
<comment type="caution">
    <text evidence="1">The sequence shown here is derived from an EMBL/GenBank/DDBJ whole genome shotgun (WGS) entry which is preliminary data.</text>
</comment>
<dbReference type="OrthoDB" id="5858104at2"/>
<evidence type="ECO:0000313" key="2">
    <source>
        <dbReference type="Proteomes" id="UP000241222"/>
    </source>
</evidence>
<gene>
    <name evidence="1" type="ORF">C9I99_04950</name>
</gene>
<evidence type="ECO:0008006" key="3">
    <source>
        <dbReference type="Google" id="ProtNLM"/>
    </source>
</evidence>
<name>A0A2T3J4X9_9GAMM</name>
<dbReference type="AlphaFoldDB" id="A0A2T3J4X9"/>
<dbReference type="Proteomes" id="UP000241222">
    <property type="component" value="Unassembled WGS sequence"/>
</dbReference>
<proteinExistence type="predicted"/>
<dbReference type="EMBL" id="PYMH01000001">
    <property type="protein sequence ID" value="PSU36344.1"/>
    <property type="molecule type" value="Genomic_DNA"/>
</dbReference>